<evidence type="ECO:0000313" key="4">
    <source>
        <dbReference type="EMBL" id="SNT26864.1"/>
    </source>
</evidence>
<dbReference type="RefSeq" id="WP_089280247.1">
    <property type="nucleotide sequence ID" value="NZ_FZON01000083.1"/>
</dbReference>
<keyword evidence="2" id="KW-0732">Signal</keyword>
<dbReference type="AlphaFoldDB" id="A0A239LBD4"/>
<dbReference type="OrthoDB" id="7875133at2"/>
<evidence type="ECO:0000259" key="3">
    <source>
        <dbReference type="PROSITE" id="PS51781"/>
    </source>
</evidence>
<sequence>MKTFLISATLAAAALTASTASADQAWVGQNHLNYRTGPGLNYAVAGTFQPCHVLDTYDRQYGWVQVLHQGQYYWVHQDYVVNYACTYTAPQHTYTPPKPTYTPPKQTYTPPKKSGGYGGSNY</sequence>
<feature type="region of interest" description="Disordered" evidence="1">
    <location>
        <begin position="93"/>
        <end position="122"/>
    </location>
</feature>
<dbReference type="Gene3D" id="2.30.30.40">
    <property type="entry name" value="SH3 Domains"/>
    <property type="match status" value="1"/>
</dbReference>
<organism evidence="4 5">
    <name type="scientific">Antarctobacter heliothermus</name>
    <dbReference type="NCBI Taxonomy" id="74033"/>
    <lineage>
        <taxon>Bacteria</taxon>
        <taxon>Pseudomonadati</taxon>
        <taxon>Pseudomonadota</taxon>
        <taxon>Alphaproteobacteria</taxon>
        <taxon>Rhodobacterales</taxon>
        <taxon>Roseobacteraceae</taxon>
        <taxon>Antarctobacter</taxon>
    </lineage>
</organism>
<dbReference type="Pfam" id="PF08239">
    <property type="entry name" value="SH3_3"/>
    <property type="match status" value="1"/>
</dbReference>
<evidence type="ECO:0000256" key="2">
    <source>
        <dbReference type="SAM" id="SignalP"/>
    </source>
</evidence>
<dbReference type="PROSITE" id="PS51781">
    <property type="entry name" value="SH3B"/>
    <property type="match status" value="1"/>
</dbReference>
<dbReference type="InterPro" id="IPR003646">
    <property type="entry name" value="SH3-like_bac-type"/>
</dbReference>
<dbReference type="SMART" id="SM00287">
    <property type="entry name" value="SH3b"/>
    <property type="match status" value="1"/>
</dbReference>
<feature type="chain" id="PRO_5012195999" evidence="2">
    <location>
        <begin position="23"/>
        <end position="122"/>
    </location>
</feature>
<evidence type="ECO:0000256" key="1">
    <source>
        <dbReference type="SAM" id="MobiDB-lite"/>
    </source>
</evidence>
<gene>
    <name evidence="4" type="ORF">SAMN04488078_10832</name>
</gene>
<accession>A0A239LBD4</accession>
<protein>
    <submittedName>
        <fullName evidence="4">SH3 domain-containing protein</fullName>
    </submittedName>
</protein>
<evidence type="ECO:0000313" key="5">
    <source>
        <dbReference type="Proteomes" id="UP000198440"/>
    </source>
</evidence>
<name>A0A239LBD4_9RHOB</name>
<feature type="domain" description="SH3b" evidence="3">
    <location>
        <begin position="22"/>
        <end position="84"/>
    </location>
</feature>
<proteinExistence type="predicted"/>
<feature type="compositionally biased region" description="Low complexity" evidence="1">
    <location>
        <begin position="103"/>
        <end position="113"/>
    </location>
</feature>
<dbReference type="EMBL" id="FZON01000083">
    <property type="protein sequence ID" value="SNT26864.1"/>
    <property type="molecule type" value="Genomic_DNA"/>
</dbReference>
<feature type="signal peptide" evidence="2">
    <location>
        <begin position="1"/>
        <end position="22"/>
    </location>
</feature>
<reference evidence="4 5" key="1">
    <citation type="submission" date="2017-06" db="EMBL/GenBank/DDBJ databases">
        <authorList>
            <person name="Kim H.J."/>
            <person name="Triplett B.A."/>
        </authorList>
    </citation>
    <scope>NUCLEOTIDE SEQUENCE [LARGE SCALE GENOMIC DNA]</scope>
    <source>
        <strain evidence="4 5">DSM 11445</strain>
    </source>
</reference>
<dbReference type="Proteomes" id="UP000198440">
    <property type="component" value="Unassembled WGS sequence"/>
</dbReference>